<keyword evidence="5 17" id="KW-0963">Cytoplasm</keyword>
<feature type="active site" evidence="17">
    <location>
        <position position="137"/>
    </location>
</feature>
<sequence length="393" mass="42380">MPAVCRDCGGVFEGGGEACPACGSVRLIAHPELLDLSIAHIDCDAFYASVEKRDDPTLADKPVIVGHPGGRGVVTTACYVARKFGPRSAMPMFKALELCPQAVVIPPDIAKYKRVSGHIRALFAKATPLFEPLSLDEAYLDLSEGVRLVDRPPAVLLVRLARAIETRVGITVSVGLSYNKYLAKLASDRDKPRGFSVIGRAEAKAVLAQLPVRSLWGVGAATAARMAEQGITMVAQLQAMPEAEMSTRWGKFGRQLAGFVQGIDHRRITSDRPAKSVSTETTFARDIRERAALERELRPLAEGVAHRLARHGAAGRTVVLKMKTSDFTLITRHHRLSDATGRADVILAAGLLLLERLADGRAFRLIGIGVTDLCPIAEADPPDLFGRQLSTEP</sequence>
<evidence type="ECO:0000256" key="16">
    <source>
        <dbReference type="ARBA" id="ARBA00049244"/>
    </source>
</evidence>
<dbReference type="PANTHER" id="PTHR11076:SF33">
    <property type="entry name" value="DNA POLYMERASE KAPPA"/>
    <property type="match status" value="1"/>
</dbReference>
<evidence type="ECO:0000256" key="17">
    <source>
        <dbReference type="HAMAP-Rule" id="MF_01113"/>
    </source>
</evidence>
<evidence type="ECO:0000256" key="2">
    <source>
        <dbReference type="ARBA" id="ARBA00010945"/>
    </source>
</evidence>
<evidence type="ECO:0000313" key="20">
    <source>
        <dbReference type="Proteomes" id="UP000251075"/>
    </source>
</evidence>
<keyword evidence="4 17" id="KW-0515">Mutator protein</keyword>
<keyword evidence="11 17" id="KW-0460">Magnesium</keyword>
<dbReference type="InterPro" id="IPR050116">
    <property type="entry name" value="DNA_polymerase-Y"/>
</dbReference>
<evidence type="ECO:0000256" key="5">
    <source>
        <dbReference type="ARBA" id="ARBA00022490"/>
    </source>
</evidence>
<keyword evidence="10 17" id="KW-0227">DNA damage</keyword>
<name>A0A364NTE8_9PROT</name>
<dbReference type="SUPFAM" id="SSF56672">
    <property type="entry name" value="DNA/RNA polymerases"/>
    <property type="match status" value="1"/>
</dbReference>
<evidence type="ECO:0000256" key="3">
    <source>
        <dbReference type="ARBA" id="ARBA00011245"/>
    </source>
</evidence>
<organism evidence="19 20">
    <name type="scientific">Paramagnetospirillum kuznetsovii</name>
    <dbReference type="NCBI Taxonomy" id="2053833"/>
    <lineage>
        <taxon>Bacteria</taxon>
        <taxon>Pseudomonadati</taxon>
        <taxon>Pseudomonadota</taxon>
        <taxon>Alphaproteobacteria</taxon>
        <taxon>Rhodospirillales</taxon>
        <taxon>Magnetospirillaceae</taxon>
        <taxon>Paramagnetospirillum</taxon>
    </lineage>
</organism>
<dbReference type="PROSITE" id="PS50173">
    <property type="entry name" value="UMUC"/>
    <property type="match status" value="1"/>
</dbReference>
<dbReference type="PANTHER" id="PTHR11076">
    <property type="entry name" value="DNA REPAIR POLYMERASE UMUC / TRANSFERASE FAMILY MEMBER"/>
    <property type="match status" value="1"/>
</dbReference>
<dbReference type="InterPro" id="IPR001126">
    <property type="entry name" value="UmuC"/>
</dbReference>
<evidence type="ECO:0000256" key="12">
    <source>
        <dbReference type="ARBA" id="ARBA00022932"/>
    </source>
</evidence>
<keyword evidence="8 17" id="KW-0235">DNA replication</keyword>
<evidence type="ECO:0000256" key="9">
    <source>
        <dbReference type="ARBA" id="ARBA00022723"/>
    </source>
</evidence>
<feature type="site" description="Substrate discrimination" evidence="17">
    <location>
        <position position="47"/>
    </location>
</feature>
<dbReference type="Gene3D" id="3.40.1170.60">
    <property type="match status" value="1"/>
</dbReference>
<dbReference type="InterPro" id="IPR017961">
    <property type="entry name" value="DNA_pol_Y-fam_little_finger"/>
</dbReference>
<dbReference type="EC" id="2.7.7.7" evidence="17"/>
<dbReference type="GO" id="GO:0006281">
    <property type="term" value="P:DNA repair"/>
    <property type="evidence" value="ECO:0007669"/>
    <property type="project" value="UniProtKB-UniRule"/>
</dbReference>
<dbReference type="Pfam" id="PF11799">
    <property type="entry name" value="IMS_C"/>
    <property type="match status" value="1"/>
</dbReference>
<dbReference type="GO" id="GO:0000287">
    <property type="term" value="F:magnesium ion binding"/>
    <property type="evidence" value="ECO:0007669"/>
    <property type="project" value="UniProtKB-UniRule"/>
</dbReference>
<keyword evidence="13 17" id="KW-0238">DNA-binding</keyword>
<dbReference type="RefSeq" id="WP_112147186.1">
    <property type="nucleotide sequence ID" value="NZ_PGTO01000026.1"/>
</dbReference>
<evidence type="ECO:0000256" key="14">
    <source>
        <dbReference type="ARBA" id="ARBA00023204"/>
    </source>
</evidence>
<comment type="similarity">
    <text evidence="2 17">Belongs to the DNA polymerase type-Y family.</text>
</comment>
<dbReference type="GO" id="GO:0009432">
    <property type="term" value="P:SOS response"/>
    <property type="evidence" value="ECO:0007669"/>
    <property type="project" value="TreeGrafter"/>
</dbReference>
<comment type="catalytic activity">
    <reaction evidence="16 17">
        <text>DNA(n) + a 2'-deoxyribonucleoside 5'-triphosphate = DNA(n+1) + diphosphate</text>
        <dbReference type="Rhea" id="RHEA:22508"/>
        <dbReference type="Rhea" id="RHEA-COMP:17339"/>
        <dbReference type="Rhea" id="RHEA-COMP:17340"/>
        <dbReference type="ChEBI" id="CHEBI:33019"/>
        <dbReference type="ChEBI" id="CHEBI:61560"/>
        <dbReference type="ChEBI" id="CHEBI:173112"/>
        <dbReference type="EC" id="2.7.7.7"/>
    </reaction>
</comment>
<evidence type="ECO:0000256" key="13">
    <source>
        <dbReference type="ARBA" id="ARBA00023125"/>
    </source>
</evidence>
<dbReference type="GO" id="GO:0006261">
    <property type="term" value="P:DNA-templated DNA replication"/>
    <property type="evidence" value="ECO:0007669"/>
    <property type="project" value="UniProtKB-UniRule"/>
</dbReference>
<keyword evidence="20" id="KW-1185">Reference proteome</keyword>
<comment type="caution">
    <text evidence="19">The sequence shown here is derived from an EMBL/GenBank/DDBJ whole genome shotgun (WGS) entry which is preliminary data.</text>
</comment>
<evidence type="ECO:0000313" key="19">
    <source>
        <dbReference type="EMBL" id="RAU20348.1"/>
    </source>
</evidence>
<comment type="cofactor">
    <cofactor evidence="17">
        <name>Mg(2+)</name>
        <dbReference type="ChEBI" id="CHEBI:18420"/>
    </cofactor>
    <text evidence="17">Binds 2 magnesium ions per subunit.</text>
</comment>
<comment type="function">
    <text evidence="15 17">Poorly processive, error-prone DNA polymerase involved in untargeted mutagenesis. Copies undamaged DNA at stalled replication forks, which arise in vivo from mismatched or misaligned primer ends. These misaligned primers can be extended by PolIV. Exhibits no 3'-5' exonuclease (proofreading) activity. May be involved in translesional synthesis, in conjunction with the beta clamp from PolIII.</text>
</comment>
<dbReference type="GO" id="GO:0042276">
    <property type="term" value="P:error-prone translesion synthesis"/>
    <property type="evidence" value="ECO:0007669"/>
    <property type="project" value="TreeGrafter"/>
</dbReference>
<dbReference type="NCBIfam" id="NF002751">
    <property type="entry name" value="PRK02794.1"/>
    <property type="match status" value="1"/>
</dbReference>
<reference evidence="19 20" key="1">
    <citation type="submission" date="2017-11" db="EMBL/GenBank/DDBJ databases">
        <title>Draft genome sequence of magnetotactic bacterium Magnetospirillum kuznetsovii LBB-42.</title>
        <authorList>
            <person name="Grouzdev D.S."/>
            <person name="Rysina M.S."/>
            <person name="Baslerov R.V."/>
            <person name="Koziaeva V."/>
        </authorList>
    </citation>
    <scope>NUCLEOTIDE SEQUENCE [LARGE SCALE GENOMIC DNA]</scope>
    <source>
        <strain evidence="19 20">LBB-42</strain>
    </source>
</reference>
<keyword evidence="7 17" id="KW-0548">Nucleotidyltransferase</keyword>
<dbReference type="SUPFAM" id="SSF100879">
    <property type="entry name" value="Lesion bypass DNA polymerase (Y-family), little finger domain"/>
    <property type="match status" value="1"/>
</dbReference>
<dbReference type="NCBIfam" id="NF002677">
    <property type="entry name" value="PRK02406.1"/>
    <property type="match status" value="1"/>
</dbReference>
<evidence type="ECO:0000256" key="1">
    <source>
        <dbReference type="ARBA" id="ARBA00004496"/>
    </source>
</evidence>
<comment type="subunit">
    <text evidence="3 17">Monomer.</text>
</comment>
<accession>A0A364NTE8</accession>
<dbReference type="Proteomes" id="UP000251075">
    <property type="component" value="Unassembled WGS sequence"/>
</dbReference>
<feature type="binding site" evidence="17">
    <location>
        <position position="42"/>
    </location>
    <ligand>
        <name>Mg(2+)</name>
        <dbReference type="ChEBI" id="CHEBI:18420"/>
    </ligand>
</feature>
<evidence type="ECO:0000259" key="18">
    <source>
        <dbReference type="PROSITE" id="PS50173"/>
    </source>
</evidence>
<dbReference type="Pfam" id="PF00817">
    <property type="entry name" value="IMS"/>
    <property type="match status" value="1"/>
</dbReference>
<evidence type="ECO:0000256" key="10">
    <source>
        <dbReference type="ARBA" id="ARBA00022763"/>
    </source>
</evidence>
<protein>
    <recommendedName>
        <fullName evidence="17">DNA polymerase IV</fullName>
        <shortName evidence="17">Pol IV</shortName>
        <ecNumber evidence="17">2.7.7.7</ecNumber>
    </recommendedName>
</protein>
<keyword evidence="12 17" id="KW-0239">DNA-directed DNA polymerase</keyword>
<keyword evidence="9 17" id="KW-0479">Metal-binding</keyword>
<dbReference type="Gene3D" id="3.30.1490.100">
    <property type="entry name" value="DNA polymerase, Y-family, little finger domain"/>
    <property type="match status" value="1"/>
</dbReference>
<evidence type="ECO:0000256" key="15">
    <source>
        <dbReference type="ARBA" id="ARBA00025589"/>
    </source>
</evidence>
<evidence type="ECO:0000256" key="7">
    <source>
        <dbReference type="ARBA" id="ARBA00022695"/>
    </source>
</evidence>
<dbReference type="OrthoDB" id="9808813at2"/>
<evidence type="ECO:0000256" key="6">
    <source>
        <dbReference type="ARBA" id="ARBA00022679"/>
    </source>
</evidence>
<comment type="subcellular location">
    <subcellularLocation>
        <location evidence="1 17">Cytoplasm</location>
    </subcellularLocation>
</comment>
<dbReference type="GO" id="GO:0003684">
    <property type="term" value="F:damaged DNA binding"/>
    <property type="evidence" value="ECO:0007669"/>
    <property type="project" value="InterPro"/>
</dbReference>
<feature type="binding site" evidence="17">
    <location>
        <position position="136"/>
    </location>
    <ligand>
        <name>Mg(2+)</name>
        <dbReference type="ChEBI" id="CHEBI:18420"/>
    </ligand>
</feature>
<dbReference type="GO" id="GO:0005829">
    <property type="term" value="C:cytosol"/>
    <property type="evidence" value="ECO:0007669"/>
    <property type="project" value="TreeGrafter"/>
</dbReference>
<dbReference type="InterPro" id="IPR043128">
    <property type="entry name" value="Rev_trsase/Diguanyl_cyclase"/>
</dbReference>
<dbReference type="HAMAP" id="MF_01113">
    <property type="entry name" value="DNApol_IV"/>
    <property type="match status" value="1"/>
</dbReference>
<dbReference type="CDD" id="cd03586">
    <property type="entry name" value="PolY_Pol_IV_kappa"/>
    <property type="match status" value="1"/>
</dbReference>
<dbReference type="FunFam" id="3.40.1170.60:FF:000001">
    <property type="entry name" value="DNA polymerase IV"/>
    <property type="match status" value="1"/>
</dbReference>
<feature type="domain" description="UmuC" evidence="18">
    <location>
        <begin position="38"/>
        <end position="219"/>
    </location>
</feature>
<dbReference type="Gene3D" id="1.10.150.20">
    <property type="entry name" value="5' to 3' exonuclease, C-terminal subdomain"/>
    <property type="match status" value="1"/>
</dbReference>
<dbReference type="InterPro" id="IPR036775">
    <property type="entry name" value="DNA_pol_Y-fam_lit_finger_sf"/>
</dbReference>
<dbReference type="InterPro" id="IPR043502">
    <property type="entry name" value="DNA/RNA_pol_sf"/>
</dbReference>
<evidence type="ECO:0000256" key="11">
    <source>
        <dbReference type="ARBA" id="ARBA00022842"/>
    </source>
</evidence>
<dbReference type="GO" id="GO:0003887">
    <property type="term" value="F:DNA-directed DNA polymerase activity"/>
    <property type="evidence" value="ECO:0007669"/>
    <property type="project" value="UniProtKB-UniRule"/>
</dbReference>
<dbReference type="InterPro" id="IPR022880">
    <property type="entry name" value="DNApol_IV"/>
</dbReference>
<proteinExistence type="inferred from homology"/>
<dbReference type="Gene3D" id="3.30.70.270">
    <property type="match status" value="1"/>
</dbReference>
<dbReference type="FunFam" id="3.30.1490.100:FF:000004">
    <property type="entry name" value="DNA polymerase IV"/>
    <property type="match status" value="1"/>
</dbReference>
<evidence type="ECO:0000256" key="4">
    <source>
        <dbReference type="ARBA" id="ARBA00022457"/>
    </source>
</evidence>
<dbReference type="EMBL" id="PGTO01000026">
    <property type="protein sequence ID" value="RAU20348.1"/>
    <property type="molecule type" value="Genomic_DNA"/>
</dbReference>
<gene>
    <name evidence="17" type="primary">dinB</name>
    <name evidence="19" type="ORF">CU669_19075</name>
</gene>
<keyword evidence="6 17" id="KW-0808">Transferase</keyword>
<evidence type="ECO:0000256" key="8">
    <source>
        <dbReference type="ARBA" id="ARBA00022705"/>
    </source>
</evidence>
<dbReference type="AlphaFoldDB" id="A0A364NTE8"/>
<keyword evidence="14 17" id="KW-0234">DNA repair</keyword>